<dbReference type="PANTHER" id="PTHR17149">
    <property type="entry name" value="NUCLEAR PROTEIN 1 AND 2"/>
    <property type="match status" value="1"/>
</dbReference>
<proteinExistence type="inferred from homology"/>
<dbReference type="GO" id="GO:0005634">
    <property type="term" value="C:nucleus"/>
    <property type="evidence" value="ECO:0007669"/>
    <property type="project" value="TreeGrafter"/>
</dbReference>
<dbReference type="Pfam" id="PF10195">
    <property type="entry name" value="Phospho_p8"/>
    <property type="match status" value="1"/>
</dbReference>
<feature type="signal peptide" evidence="2">
    <location>
        <begin position="1"/>
        <end position="15"/>
    </location>
</feature>
<dbReference type="InterPro" id="IPR018792">
    <property type="entry name" value="NUPR1-like"/>
</dbReference>
<dbReference type="Ensembl" id="ENSSORT00005034288.1">
    <property type="protein sequence ID" value="ENSSORP00005033381.1"/>
    <property type="gene ID" value="ENSSORG00005015804.1"/>
</dbReference>
<dbReference type="GO" id="GO:0006357">
    <property type="term" value="P:regulation of transcription by RNA polymerase II"/>
    <property type="evidence" value="ECO:0007669"/>
    <property type="project" value="TreeGrafter"/>
</dbReference>
<dbReference type="GO" id="GO:0008285">
    <property type="term" value="P:negative regulation of cell population proliferation"/>
    <property type="evidence" value="ECO:0007669"/>
    <property type="project" value="TreeGrafter"/>
</dbReference>
<sequence>MCLLLLEPLSTLLHSAPNGDRYREAVRLLQPAGVLVPRGGKGRSKREMELHTNRHCPAGHERKIVGGWLLKQNNWVEKQVWPHG</sequence>
<evidence type="ECO:0000256" key="1">
    <source>
        <dbReference type="ARBA" id="ARBA00009380"/>
    </source>
</evidence>
<keyword evidence="4" id="KW-1185">Reference proteome</keyword>
<keyword evidence="2" id="KW-0732">Signal</keyword>
<reference evidence="3" key="3">
    <citation type="submission" date="2025-09" db="UniProtKB">
        <authorList>
            <consortium name="Ensembl"/>
        </authorList>
    </citation>
    <scope>IDENTIFICATION</scope>
</reference>
<accession>A0A673AUT5</accession>
<evidence type="ECO:0000256" key="2">
    <source>
        <dbReference type="SAM" id="SignalP"/>
    </source>
</evidence>
<reference evidence="3" key="1">
    <citation type="submission" date="2019-06" db="EMBL/GenBank/DDBJ databases">
        <authorList>
            <consortium name="Wellcome Sanger Institute Data Sharing"/>
        </authorList>
    </citation>
    <scope>NUCLEOTIDE SEQUENCE [LARGE SCALE GENOMIC DNA]</scope>
</reference>
<dbReference type="GO" id="GO:0045786">
    <property type="term" value="P:negative regulation of cell cycle"/>
    <property type="evidence" value="ECO:0007669"/>
    <property type="project" value="TreeGrafter"/>
</dbReference>
<dbReference type="Proteomes" id="UP000472271">
    <property type="component" value="Chromosome 14"/>
</dbReference>
<dbReference type="PANTHER" id="PTHR17149:SF3">
    <property type="entry name" value="NUCLEAR PROTEIN 2"/>
    <property type="match status" value="1"/>
</dbReference>
<comment type="similarity">
    <text evidence="1">Belongs to the NUPR family.</text>
</comment>
<feature type="chain" id="PRO_5025563938" evidence="2">
    <location>
        <begin position="16"/>
        <end position="84"/>
    </location>
</feature>
<dbReference type="InParanoid" id="A0A673AUT5"/>
<organism evidence="3 4">
    <name type="scientific">Sphaeramia orbicularis</name>
    <name type="common">orbiculate cardinalfish</name>
    <dbReference type="NCBI Taxonomy" id="375764"/>
    <lineage>
        <taxon>Eukaryota</taxon>
        <taxon>Metazoa</taxon>
        <taxon>Chordata</taxon>
        <taxon>Craniata</taxon>
        <taxon>Vertebrata</taxon>
        <taxon>Euteleostomi</taxon>
        <taxon>Actinopterygii</taxon>
        <taxon>Neopterygii</taxon>
        <taxon>Teleostei</taxon>
        <taxon>Neoteleostei</taxon>
        <taxon>Acanthomorphata</taxon>
        <taxon>Gobiaria</taxon>
        <taxon>Kurtiformes</taxon>
        <taxon>Apogonoidei</taxon>
        <taxon>Apogonidae</taxon>
        <taxon>Apogoninae</taxon>
        <taxon>Sphaeramia</taxon>
    </lineage>
</organism>
<protein>
    <submittedName>
        <fullName evidence="3">Uncharacterized protein</fullName>
    </submittedName>
</protein>
<name>A0A673AUT5_9TELE</name>
<reference evidence="3" key="2">
    <citation type="submission" date="2025-08" db="UniProtKB">
        <authorList>
            <consortium name="Ensembl"/>
        </authorList>
    </citation>
    <scope>IDENTIFICATION</scope>
</reference>
<evidence type="ECO:0000313" key="3">
    <source>
        <dbReference type="Ensembl" id="ENSSORP00005033381.1"/>
    </source>
</evidence>
<dbReference type="AlphaFoldDB" id="A0A673AUT5"/>
<evidence type="ECO:0000313" key="4">
    <source>
        <dbReference type="Proteomes" id="UP000472271"/>
    </source>
</evidence>